<gene>
    <name evidence="1" type="ORF">HPB49_004220</name>
</gene>
<dbReference type="EMBL" id="CM023476">
    <property type="protein sequence ID" value="KAH7940718.1"/>
    <property type="molecule type" value="Genomic_DNA"/>
</dbReference>
<dbReference type="Proteomes" id="UP000821865">
    <property type="component" value="Chromosome 7"/>
</dbReference>
<reference evidence="1" key="1">
    <citation type="submission" date="2020-05" db="EMBL/GenBank/DDBJ databases">
        <title>Large-scale comparative analyses of tick genomes elucidate their genetic diversity and vector capacities.</title>
        <authorList>
            <person name="Jia N."/>
            <person name="Wang J."/>
            <person name="Shi W."/>
            <person name="Du L."/>
            <person name="Sun Y."/>
            <person name="Zhan W."/>
            <person name="Jiang J."/>
            <person name="Wang Q."/>
            <person name="Zhang B."/>
            <person name="Ji P."/>
            <person name="Sakyi L.B."/>
            <person name="Cui X."/>
            <person name="Yuan T."/>
            <person name="Jiang B."/>
            <person name="Yang W."/>
            <person name="Lam T.T.-Y."/>
            <person name="Chang Q."/>
            <person name="Ding S."/>
            <person name="Wang X."/>
            <person name="Zhu J."/>
            <person name="Ruan X."/>
            <person name="Zhao L."/>
            <person name="Wei J."/>
            <person name="Que T."/>
            <person name="Du C."/>
            <person name="Cheng J."/>
            <person name="Dai P."/>
            <person name="Han X."/>
            <person name="Huang E."/>
            <person name="Gao Y."/>
            <person name="Liu J."/>
            <person name="Shao H."/>
            <person name="Ye R."/>
            <person name="Li L."/>
            <person name="Wei W."/>
            <person name="Wang X."/>
            <person name="Wang C."/>
            <person name="Yang T."/>
            <person name="Huo Q."/>
            <person name="Li W."/>
            <person name="Guo W."/>
            <person name="Chen H."/>
            <person name="Zhou L."/>
            <person name="Ni X."/>
            <person name="Tian J."/>
            <person name="Zhou Y."/>
            <person name="Sheng Y."/>
            <person name="Liu T."/>
            <person name="Pan Y."/>
            <person name="Xia L."/>
            <person name="Li J."/>
            <person name="Zhao F."/>
            <person name="Cao W."/>
        </authorList>
    </citation>
    <scope>NUCLEOTIDE SEQUENCE</scope>
    <source>
        <strain evidence="1">Dsil-2018</strain>
    </source>
</reference>
<evidence type="ECO:0000313" key="1">
    <source>
        <dbReference type="EMBL" id="KAH7940718.1"/>
    </source>
</evidence>
<keyword evidence="2" id="KW-1185">Reference proteome</keyword>
<sequence length="121" mass="14148">MANRDERSAYNERLIDSVEHERVLWDLRDRWTRDRWTREGPVCYAAWRHVAAVMGSTVAEVKARWKNLRDTFSGDDTPVLKDQARASKSRAPADDVLDESTKWAFFSRLVFLKDNTMEGRS</sequence>
<protein>
    <submittedName>
        <fullName evidence="1">Uncharacterized protein</fullName>
    </submittedName>
</protein>
<name>A0ACB8CDA0_DERSI</name>
<comment type="caution">
    <text evidence="1">The sequence shown here is derived from an EMBL/GenBank/DDBJ whole genome shotgun (WGS) entry which is preliminary data.</text>
</comment>
<accession>A0ACB8CDA0</accession>
<proteinExistence type="predicted"/>
<organism evidence="1 2">
    <name type="scientific">Dermacentor silvarum</name>
    <name type="common">Tick</name>
    <dbReference type="NCBI Taxonomy" id="543639"/>
    <lineage>
        <taxon>Eukaryota</taxon>
        <taxon>Metazoa</taxon>
        <taxon>Ecdysozoa</taxon>
        <taxon>Arthropoda</taxon>
        <taxon>Chelicerata</taxon>
        <taxon>Arachnida</taxon>
        <taxon>Acari</taxon>
        <taxon>Parasitiformes</taxon>
        <taxon>Ixodida</taxon>
        <taxon>Ixodoidea</taxon>
        <taxon>Ixodidae</taxon>
        <taxon>Rhipicephalinae</taxon>
        <taxon>Dermacentor</taxon>
    </lineage>
</organism>
<evidence type="ECO:0000313" key="2">
    <source>
        <dbReference type="Proteomes" id="UP000821865"/>
    </source>
</evidence>